<gene>
    <name evidence="2" type="ORF">SAMD00020551_1994</name>
</gene>
<name>A0A0A8X497_MESS1</name>
<organism evidence="2 3">
    <name type="scientific">Mesobacillus selenatarsenatis (strain DSM 18680 / JCM 14380 / FERM P-15431 / SF-1)</name>
    <dbReference type="NCBI Taxonomy" id="1321606"/>
    <lineage>
        <taxon>Bacteria</taxon>
        <taxon>Bacillati</taxon>
        <taxon>Bacillota</taxon>
        <taxon>Bacilli</taxon>
        <taxon>Bacillales</taxon>
        <taxon>Bacillaceae</taxon>
        <taxon>Mesobacillus</taxon>
    </lineage>
</organism>
<keyword evidence="1" id="KW-1133">Transmembrane helix</keyword>
<protein>
    <submittedName>
        <fullName evidence="2">Uncharacterized protein</fullName>
    </submittedName>
</protein>
<evidence type="ECO:0000313" key="2">
    <source>
        <dbReference type="EMBL" id="GAM13847.1"/>
    </source>
</evidence>
<accession>A0A0A8X497</accession>
<evidence type="ECO:0000256" key="1">
    <source>
        <dbReference type="SAM" id="Phobius"/>
    </source>
</evidence>
<keyword evidence="1" id="KW-0812">Transmembrane</keyword>
<dbReference type="AlphaFoldDB" id="A0A0A8X497"/>
<proteinExistence type="predicted"/>
<reference evidence="2 3" key="1">
    <citation type="submission" date="2013-06" db="EMBL/GenBank/DDBJ databases">
        <title>Whole genome shotgun sequence of Bacillus selenatarsenatis SF-1.</title>
        <authorList>
            <person name="Kuroda M."/>
            <person name="Sei K."/>
            <person name="Yamashita M."/>
            <person name="Ike M."/>
        </authorList>
    </citation>
    <scope>NUCLEOTIDE SEQUENCE [LARGE SCALE GENOMIC DNA]</scope>
    <source>
        <strain evidence="2 3">SF-1</strain>
    </source>
</reference>
<keyword evidence="1" id="KW-0472">Membrane</keyword>
<feature type="transmembrane region" description="Helical" evidence="1">
    <location>
        <begin position="6"/>
        <end position="27"/>
    </location>
</feature>
<keyword evidence="3" id="KW-1185">Reference proteome</keyword>
<evidence type="ECO:0000313" key="3">
    <source>
        <dbReference type="Proteomes" id="UP000031014"/>
    </source>
</evidence>
<sequence>MQSGEFFYALSFAIGQAIGLLHILNHIELLRSSSTSR</sequence>
<comment type="caution">
    <text evidence="2">The sequence shown here is derived from an EMBL/GenBank/DDBJ whole genome shotgun (WGS) entry which is preliminary data.</text>
</comment>
<dbReference type="Proteomes" id="UP000031014">
    <property type="component" value="Unassembled WGS sequence"/>
</dbReference>
<dbReference type="STRING" id="1321606.SAMD00020551_1994"/>
<dbReference type="EMBL" id="BASE01000043">
    <property type="protein sequence ID" value="GAM13847.1"/>
    <property type="molecule type" value="Genomic_DNA"/>
</dbReference>